<evidence type="ECO:0000256" key="10">
    <source>
        <dbReference type="ARBA" id="ARBA00022967"/>
    </source>
</evidence>
<dbReference type="Gene3D" id="2.70.150.10">
    <property type="entry name" value="Calcium-transporting ATPase, cytoplasmic transduction domain A"/>
    <property type="match status" value="1"/>
</dbReference>
<dbReference type="SUPFAM" id="SSF81660">
    <property type="entry name" value="Metal cation-transporting ATPase, ATP-binding domain N"/>
    <property type="match status" value="1"/>
</dbReference>
<feature type="transmembrane region" description="Helical" evidence="13">
    <location>
        <begin position="1073"/>
        <end position="1091"/>
    </location>
</feature>
<feature type="domain" description="P5A-ATPase transmembrane helical hairpin" evidence="15">
    <location>
        <begin position="16"/>
        <end position="81"/>
    </location>
</feature>
<keyword evidence="10" id="KW-1278">Translocase</keyword>
<feature type="transmembrane region" description="Helical" evidence="13">
    <location>
        <begin position="210"/>
        <end position="228"/>
    </location>
</feature>
<dbReference type="SFLD" id="SFLDS00003">
    <property type="entry name" value="Haloacid_Dehalogenase"/>
    <property type="match status" value="1"/>
</dbReference>
<dbReference type="SUPFAM" id="SSF56784">
    <property type="entry name" value="HAD-like"/>
    <property type="match status" value="1"/>
</dbReference>
<dbReference type="CDD" id="cd07543">
    <property type="entry name" value="P-type_ATPase_cation"/>
    <property type="match status" value="1"/>
</dbReference>
<dbReference type="Gene3D" id="3.40.1110.10">
    <property type="entry name" value="Calcium-transporting ATPase, cytoplasmic domain N"/>
    <property type="match status" value="1"/>
</dbReference>
<feature type="transmembrane region" description="Helical" evidence="13">
    <location>
        <begin position="942"/>
        <end position="961"/>
    </location>
</feature>
<name>A0A2H8TTN0_9HEMI</name>
<keyword evidence="4 13" id="KW-0812">Transmembrane</keyword>
<dbReference type="SFLD" id="SFLDF00027">
    <property type="entry name" value="p-type_atpase"/>
    <property type="match status" value="1"/>
</dbReference>
<dbReference type="InterPro" id="IPR047820">
    <property type="entry name" value="P5A-type_ATPase"/>
</dbReference>
<dbReference type="Pfam" id="PF13246">
    <property type="entry name" value="Cation_ATPase"/>
    <property type="match status" value="1"/>
</dbReference>
<dbReference type="Gene3D" id="3.40.50.1000">
    <property type="entry name" value="HAD superfamily/HAD-like"/>
    <property type="match status" value="1"/>
</dbReference>
<dbReference type="SUPFAM" id="SSF81665">
    <property type="entry name" value="Calcium ATPase, transmembrane domain M"/>
    <property type="match status" value="1"/>
</dbReference>
<feature type="transmembrane region" description="Helical" evidence="13">
    <location>
        <begin position="973"/>
        <end position="994"/>
    </location>
</feature>
<dbReference type="GO" id="GO:0005789">
    <property type="term" value="C:endoplasmic reticulum membrane"/>
    <property type="evidence" value="ECO:0007669"/>
    <property type="project" value="UniProtKB-SubCell"/>
</dbReference>
<dbReference type="InterPro" id="IPR001757">
    <property type="entry name" value="P_typ_ATPase"/>
</dbReference>
<feature type="transmembrane region" description="Helical" evidence="13">
    <location>
        <begin position="1038"/>
        <end position="1061"/>
    </location>
</feature>
<dbReference type="GO" id="GO:0005524">
    <property type="term" value="F:ATP binding"/>
    <property type="evidence" value="ECO:0007669"/>
    <property type="project" value="UniProtKB-KW"/>
</dbReference>
<keyword evidence="8" id="KW-0067">ATP-binding</keyword>
<keyword evidence="11 13" id="KW-1133">Transmembrane helix</keyword>
<evidence type="ECO:0000256" key="12">
    <source>
        <dbReference type="ARBA" id="ARBA00023136"/>
    </source>
</evidence>
<evidence type="ECO:0000256" key="6">
    <source>
        <dbReference type="ARBA" id="ARBA00022741"/>
    </source>
</evidence>
<keyword evidence="9" id="KW-0460">Magnesium</keyword>
<dbReference type="PRINTS" id="PR00119">
    <property type="entry name" value="CATATPASE"/>
</dbReference>
<protein>
    <submittedName>
        <fullName evidence="16">Putative cation-transporting ATPase 13A1</fullName>
    </submittedName>
</protein>
<feature type="domain" description="P-type ATPase A" evidence="14">
    <location>
        <begin position="245"/>
        <end position="357"/>
    </location>
</feature>
<evidence type="ECO:0000256" key="3">
    <source>
        <dbReference type="ARBA" id="ARBA00022448"/>
    </source>
</evidence>
<dbReference type="InterPro" id="IPR036412">
    <property type="entry name" value="HAD-like_sf"/>
</dbReference>
<feature type="transmembrane region" description="Helical" evidence="13">
    <location>
        <begin position="1111"/>
        <end position="1135"/>
    </location>
</feature>
<dbReference type="InterPro" id="IPR057255">
    <property type="entry name" value="2TM_P5A-ATPase"/>
</dbReference>
<keyword evidence="7" id="KW-0256">Endoplasmic reticulum</keyword>
<dbReference type="FunFam" id="3.40.50.1000:FF:000056">
    <property type="entry name" value="Cation-transporting ATPase"/>
    <property type="match status" value="1"/>
</dbReference>
<keyword evidence="6" id="KW-0547">Nucleotide-binding</keyword>
<keyword evidence="12 13" id="KW-0472">Membrane</keyword>
<feature type="transmembrane region" description="Helical" evidence="13">
    <location>
        <begin position="18"/>
        <end position="35"/>
    </location>
</feature>
<dbReference type="GO" id="GO:0006874">
    <property type="term" value="P:intracellular calcium ion homeostasis"/>
    <property type="evidence" value="ECO:0007669"/>
    <property type="project" value="TreeGrafter"/>
</dbReference>
<dbReference type="AlphaFoldDB" id="A0A2H8TTN0"/>
<evidence type="ECO:0000313" key="16">
    <source>
        <dbReference type="EMBL" id="MBW17299.1"/>
    </source>
</evidence>
<evidence type="ECO:0000256" key="5">
    <source>
        <dbReference type="ARBA" id="ARBA00022723"/>
    </source>
</evidence>
<dbReference type="GO" id="GO:0015662">
    <property type="term" value="F:P-type ion transporter activity"/>
    <property type="evidence" value="ECO:0007669"/>
    <property type="project" value="TreeGrafter"/>
</dbReference>
<dbReference type="PROSITE" id="PS00154">
    <property type="entry name" value="ATPASE_E1_E2"/>
    <property type="match status" value="1"/>
</dbReference>
<organism evidence="16">
    <name type="scientific">Melanaphis sacchari</name>
    <dbReference type="NCBI Taxonomy" id="742174"/>
    <lineage>
        <taxon>Eukaryota</taxon>
        <taxon>Metazoa</taxon>
        <taxon>Ecdysozoa</taxon>
        <taxon>Arthropoda</taxon>
        <taxon>Hexapoda</taxon>
        <taxon>Insecta</taxon>
        <taxon>Pterygota</taxon>
        <taxon>Neoptera</taxon>
        <taxon>Paraneoptera</taxon>
        <taxon>Hemiptera</taxon>
        <taxon>Sternorrhyncha</taxon>
        <taxon>Aphidomorpha</taxon>
        <taxon>Aphidoidea</taxon>
        <taxon>Aphididae</taxon>
        <taxon>Aphidini</taxon>
        <taxon>Melanaphis</taxon>
    </lineage>
</organism>
<feature type="transmembrane region" description="Helical" evidence="13">
    <location>
        <begin position="394"/>
        <end position="413"/>
    </location>
</feature>
<dbReference type="InterPro" id="IPR059000">
    <property type="entry name" value="ATPase_P-type_domA"/>
</dbReference>
<dbReference type="GO" id="GO:0019829">
    <property type="term" value="F:ATPase-coupled monoatomic cation transmembrane transporter activity"/>
    <property type="evidence" value="ECO:0007669"/>
    <property type="project" value="TreeGrafter"/>
</dbReference>
<dbReference type="NCBIfam" id="TIGR01657">
    <property type="entry name" value="P-ATPase-V"/>
    <property type="match status" value="1"/>
</dbReference>
<evidence type="ECO:0000256" key="4">
    <source>
        <dbReference type="ARBA" id="ARBA00022692"/>
    </source>
</evidence>
<evidence type="ECO:0000256" key="7">
    <source>
        <dbReference type="ARBA" id="ARBA00022824"/>
    </source>
</evidence>
<keyword evidence="3" id="KW-0813">Transport</keyword>
<evidence type="ECO:0000256" key="1">
    <source>
        <dbReference type="ARBA" id="ARBA00004477"/>
    </source>
</evidence>
<reference evidence="16" key="1">
    <citation type="submission" date="2017-10" db="EMBL/GenBank/DDBJ databases">
        <title>Transcriptome Assembly of Sugarcane Aphid Adults.</title>
        <authorList>
            <person name="Scully E.D."/>
            <person name="Palmer N.A."/>
            <person name="Geib S.M."/>
            <person name="Sarath G."/>
            <person name="Sattler S.E."/>
        </authorList>
    </citation>
    <scope>NUCLEOTIDE SEQUENCE</scope>
    <source>
        <tissue evidence="16">Whole body</tissue>
    </source>
</reference>
<dbReference type="PANTHER" id="PTHR45630:SF7">
    <property type="entry name" value="ENDOPLASMIC RETICULUM TRANSMEMBRANE HELIX TRANSLOCASE"/>
    <property type="match status" value="1"/>
</dbReference>
<dbReference type="NCBIfam" id="TIGR01494">
    <property type="entry name" value="ATPase_P-type"/>
    <property type="match status" value="2"/>
</dbReference>
<evidence type="ECO:0000256" key="2">
    <source>
        <dbReference type="ARBA" id="ARBA00006000"/>
    </source>
</evidence>
<evidence type="ECO:0000256" key="8">
    <source>
        <dbReference type="ARBA" id="ARBA00022840"/>
    </source>
</evidence>
<dbReference type="InterPro" id="IPR008250">
    <property type="entry name" value="ATPase_P-typ_transduc_dom_A_sf"/>
</dbReference>
<feature type="transmembrane region" description="Helical" evidence="13">
    <location>
        <begin position="185"/>
        <end position="204"/>
    </location>
</feature>
<dbReference type="PANTHER" id="PTHR45630">
    <property type="entry name" value="CATION-TRANSPORTING ATPASE-RELATED"/>
    <property type="match status" value="1"/>
</dbReference>
<evidence type="ECO:0000256" key="11">
    <source>
        <dbReference type="ARBA" id="ARBA00022989"/>
    </source>
</evidence>
<dbReference type="GO" id="GO:0046872">
    <property type="term" value="F:metal ion binding"/>
    <property type="evidence" value="ECO:0007669"/>
    <property type="project" value="UniProtKB-KW"/>
</dbReference>
<accession>A0A2H8TTN0</accession>
<dbReference type="InterPro" id="IPR023214">
    <property type="entry name" value="HAD_sf"/>
</dbReference>
<proteinExistence type="inferred from homology"/>
<dbReference type="InterPro" id="IPR023298">
    <property type="entry name" value="ATPase_P-typ_TM_dom_sf"/>
</dbReference>
<comment type="similarity">
    <text evidence="2">Belongs to the cation transport ATPase (P-type) (TC 3.A.3) family. Type V subfamily.</text>
</comment>
<keyword evidence="5" id="KW-0479">Metal-binding</keyword>
<comment type="subcellular location">
    <subcellularLocation>
        <location evidence="1">Endoplasmic reticulum membrane</location>
        <topology evidence="1">Multi-pass membrane protein</topology>
    </subcellularLocation>
</comment>
<evidence type="ECO:0000259" key="15">
    <source>
        <dbReference type="Pfam" id="PF23143"/>
    </source>
</evidence>
<dbReference type="InterPro" id="IPR023299">
    <property type="entry name" value="ATPase_P-typ_cyto_dom_N"/>
</dbReference>
<feature type="transmembrane region" description="Helical" evidence="13">
    <location>
        <begin position="47"/>
        <end position="70"/>
    </location>
</feature>
<sequence>MAIDNLIDSVSLYVPRHVAFHGAIFPFVVLYISWSSACYFTDNLLDFFFAGIFAIGIAQILCSLSCYWSVSFRCLLSCRRVTSPKKAALVKVLPTPNNGFTELVMLNTFQDQDLKTVTWFRYQEIKYIWNDDKKCFHSLEFPISNTIEQYRNCKGYNSDEQLSRAVQLYGRNRLNIQLPKFNDLFIERATAPFFVFQVFCIALWCFDKYWYYSLFTLAMLVLFECTLVKQQLRNMEEIRNMGNKPIHLHVYRNKKWQSLLSDELTPGDIVSITRTNNDQTVPCDLLLLRGSCIVDESLLTGESIPQMKESIENIADYSRNLDFESDKKLHILFSGTKVVQHTSPMKTSSNVRAPPDNGCIAYVLRTGFNTSQGNLLQTILFGVKHVTANNMETLAFILFLLIFAIAAAYYLWIKGTEDPNRSRYKLFLECTLILTSVIPPELPVELSLAVNSSILSLSKLGIYCTEPFRIPFAGKVEICCFDKTGTLTKDALIVEGIAGVEKDMIPMNEAPEHTIQVLASCHSLVQLEDTLVGDPIEKASLNAINWNLTKNDFIVPKKSKIPPLKILNRFYFSSSLKRMSVLAAYKCTKTANKIIHIASVKGAPEVLKSMLLNIPNDYDSTYLELAGRGARVLALARKEMTTIPNDLKNLKREDLECDLNFVGFVVVSCPLKQDSENVIKELLNSSHMVTMITGDNALTACYVANELNFTRSSSQIILTLSEINKTWCWISDSYKIQVPLNGSVRELVDSYDLCLTGDGLNFLNQNHKDILKKIIPHVCVFARVAPKEKEFIIITLKELGYCTLMCGDGTNDVGALKHAHVGIAILARGKEKIKLKKDIFANKSRKPGESVGDQMKRLMKEMDEESVTVVKSGDASIAAPFTSKFSSVNCVCHVIKQGRCTLVTTLQMFKILALNALIAAYSQSVLYVKGIKFSDSQATLQGLLLAASFLFISRSSPLKVLSKQRPLPNIFNIYTISTVLLQFIIHFCSLVFLVQEASVYAENDPVNATLPSSNDGLLSNSTNLDSTDSDVDEFKPNVVNSAVFIISMALQICTFSVNYRGRPFMENLIENKPLLYSTVGTIMVILFLSMGTLQGLNEQFEIVQFPHEFRVILITVLILDYFGSYIMDRLCLWLFGEGKFKKVPV</sequence>
<dbReference type="EMBL" id="GFXV01005494">
    <property type="protein sequence ID" value="MBW17299.1"/>
    <property type="molecule type" value="Transcribed_RNA"/>
</dbReference>
<dbReference type="SFLD" id="SFLDG00002">
    <property type="entry name" value="C1.7:_P-type_atpase_like"/>
    <property type="match status" value="1"/>
</dbReference>
<dbReference type="Pfam" id="PF23143">
    <property type="entry name" value="2TM_P5A-ATPase"/>
    <property type="match status" value="1"/>
</dbReference>
<evidence type="ECO:0000256" key="13">
    <source>
        <dbReference type="SAM" id="Phobius"/>
    </source>
</evidence>
<dbReference type="InterPro" id="IPR006544">
    <property type="entry name" value="P-type_TPase_V"/>
</dbReference>
<dbReference type="InterPro" id="IPR044492">
    <property type="entry name" value="P_typ_ATPase_HD_dom"/>
</dbReference>
<evidence type="ECO:0000259" key="14">
    <source>
        <dbReference type="Pfam" id="PF00122"/>
    </source>
</evidence>
<dbReference type="InterPro" id="IPR018303">
    <property type="entry name" value="ATPase_P-typ_P_site"/>
</dbReference>
<gene>
    <name evidence="16" type="primary">ATP13A1</name>
</gene>
<dbReference type="OrthoDB" id="48943at2759"/>
<evidence type="ECO:0000256" key="9">
    <source>
        <dbReference type="ARBA" id="ARBA00022842"/>
    </source>
</evidence>
<dbReference type="Pfam" id="PF00122">
    <property type="entry name" value="E1-E2_ATPase"/>
    <property type="match status" value="1"/>
</dbReference>
<dbReference type="GO" id="GO:0016887">
    <property type="term" value="F:ATP hydrolysis activity"/>
    <property type="evidence" value="ECO:0007669"/>
    <property type="project" value="InterPro"/>
</dbReference>
<dbReference type="SUPFAM" id="SSF81653">
    <property type="entry name" value="Calcium ATPase, transduction domain A"/>
    <property type="match status" value="1"/>
</dbReference>